<evidence type="ECO:0000313" key="1">
    <source>
        <dbReference type="EMBL" id="KAK9701545.1"/>
    </source>
</evidence>
<comment type="caution">
    <text evidence="1">The sequence shown here is derived from an EMBL/GenBank/DDBJ whole genome shotgun (WGS) entry which is preliminary data.</text>
</comment>
<dbReference type="Proteomes" id="UP001458880">
    <property type="component" value="Unassembled WGS sequence"/>
</dbReference>
<protein>
    <submittedName>
        <fullName evidence="1">Uncharacterized protein</fullName>
    </submittedName>
</protein>
<reference evidence="1 2" key="1">
    <citation type="journal article" date="2024" name="BMC Genomics">
        <title>De novo assembly and annotation of Popillia japonica's genome with initial clues to its potential as an invasive pest.</title>
        <authorList>
            <person name="Cucini C."/>
            <person name="Boschi S."/>
            <person name="Funari R."/>
            <person name="Cardaioli E."/>
            <person name="Iannotti N."/>
            <person name="Marturano G."/>
            <person name="Paoli F."/>
            <person name="Bruttini M."/>
            <person name="Carapelli A."/>
            <person name="Frati F."/>
            <person name="Nardi F."/>
        </authorList>
    </citation>
    <scope>NUCLEOTIDE SEQUENCE [LARGE SCALE GENOMIC DNA]</scope>
    <source>
        <strain evidence="1">DMR45628</strain>
    </source>
</reference>
<evidence type="ECO:0000313" key="2">
    <source>
        <dbReference type="Proteomes" id="UP001458880"/>
    </source>
</evidence>
<proteinExistence type="predicted"/>
<dbReference type="EMBL" id="JASPKY010000412">
    <property type="protein sequence ID" value="KAK9701545.1"/>
    <property type="molecule type" value="Genomic_DNA"/>
</dbReference>
<sequence>MGICNRINAVNKALERANEKVVTAFQEDEFNEEFSKVLEYEDRVIEVLARLQIGLTSSPTKVIPVASTAPITASPRRYHKTSPENTGRCNVKFPKSDLSKFKSELTDWTLFWHISFELP</sequence>
<organism evidence="1 2">
    <name type="scientific">Popillia japonica</name>
    <name type="common">Japanese beetle</name>
    <dbReference type="NCBI Taxonomy" id="7064"/>
    <lineage>
        <taxon>Eukaryota</taxon>
        <taxon>Metazoa</taxon>
        <taxon>Ecdysozoa</taxon>
        <taxon>Arthropoda</taxon>
        <taxon>Hexapoda</taxon>
        <taxon>Insecta</taxon>
        <taxon>Pterygota</taxon>
        <taxon>Neoptera</taxon>
        <taxon>Endopterygota</taxon>
        <taxon>Coleoptera</taxon>
        <taxon>Polyphaga</taxon>
        <taxon>Scarabaeiformia</taxon>
        <taxon>Scarabaeidae</taxon>
        <taxon>Rutelinae</taxon>
        <taxon>Popillia</taxon>
    </lineage>
</organism>
<keyword evidence="2" id="KW-1185">Reference proteome</keyword>
<accession>A0AAW1JE68</accession>
<name>A0AAW1JE68_POPJA</name>
<gene>
    <name evidence="1" type="ORF">QE152_g30514</name>
</gene>
<dbReference type="AlphaFoldDB" id="A0AAW1JE68"/>